<feature type="domain" description="GST N-terminal" evidence="2">
    <location>
        <begin position="1"/>
        <end position="81"/>
    </location>
</feature>
<dbReference type="PROSITE" id="PS50405">
    <property type="entry name" value="GST_CTER"/>
    <property type="match status" value="1"/>
</dbReference>
<sequence>MLTVHHLGKSQSERIVWLCEELEIPYELKRYARDPVTMLAQPDYKALHPIGAAPVITDGELVLAESAAVVDYIIARYGNGRLALKPDHPDFAQFLYWFHFANGTLQPQMGRNMILNRLNLAADNPMLVMMRARLDRSFDLVDARVRDAKYLAGDTFTSADIMIGFSLTTMRYFMPYDLGRCPNIRDYLGRMAERPAYRRAMEKGDPGMALLLS</sequence>
<dbReference type="Pfam" id="PF02798">
    <property type="entry name" value="GST_N"/>
    <property type="match status" value="1"/>
</dbReference>
<dbReference type="RefSeq" id="WP_212491598.1">
    <property type="nucleotide sequence ID" value="NZ_JAFCJH010000001.1"/>
</dbReference>
<dbReference type="InterPro" id="IPR036249">
    <property type="entry name" value="Thioredoxin-like_sf"/>
</dbReference>
<dbReference type="SFLD" id="SFLDG00358">
    <property type="entry name" value="Main_(cytGST)"/>
    <property type="match status" value="1"/>
</dbReference>
<dbReference type="PANTHER" id="PTHR44051:SF9">
    <property type="entry name" value="GLUTATHIONE S-TRANSFERASE 1"/>
    <property type="match status" value="1"/>
</dbReference>
<dbReference type="InterPro" id="IPR004046">
    <property type="entry name" value="GST_C"/>
</dbReference>
<dbReference type="Pfam" id="PF00043">
    <property type="entry name" value="GST_C"/>
    <property type="match status" value="1"/>
</dbReference>
<name>A0ABS5FCE3_9BRAD</name>
<gene>
    <name evidence="4" type="ORF">JQ615_01345</name>
</gene>
<protein>
    <submittedName>
        <fullName evidence="4">Glutathione S-transferase</fullName>
    </submittedName>
</protein>
<dbReference type="PANTHER" id="PTHR44051">
    <property type="entry name" value="GLUTATHIONE S-TRANSFERASE-RELATED"/>
    <property type="match status" value="1"/>
</dbReference>
<dbReference type="SFLD" id="SFLDG01150">
    <property type="entry name" value="Main.1:_Beta-like"/>
    <property type="match status" value="1"/>
</dbReference>
<dbReference type="EMBL" id="JAFCJH010000001">
    <property type="protein sequence ID" value="MBR0794026.1"/>
    <property type="molecule type" value="Genomic_DNA"/>
</dbReference>
<dbReference type="InterPro" id="IPR040079">
    <property type="entry name" value="Glutathione_S-Trfase"/>
</dbReference>
<dbReference type="SUPFAM" id="SSF52833">
    <property type="entry name" value="Thioredoxin-like"/>
    <property type="match status" value="1"/>
</dbReference>
<dbReference type="SUPFAM" id="SSF47616">
    <property type="entry name" value="GST C-terminal domain-like"/>
    <property type="match status" value="1"/>
</dbReference>
<evidence type="ECO:0000259" key="2">
    <source>
        <dbReference type="PROSITE" id="PS50404"/>
    </source>
</evidence>
<comment type="caution">
    <text evidence="4">The sequence shown here is derived from an EMBL/GenBank/DDBJ whole genome shotgun (WGS) entry which is preliminary data.</text>
</comment>
<dbReference type="Gene3D" id="3.40.30.10">
    <property type="entry name" value="Glutaredoxin"/>
    <property type="match status" value="1"/>
</dbReference>
<keyword evidence="5" id="KW-1185">Reference proteome</keyword>
<dbReference type="InterPro" id="IPR004045">
    <property type="entry name" value="Glutathione_S-Trfase_N"/>
</dbReference>
<proteinExistence type="inferred from homology"/>
<dbReference type="Proteomes" id="UP001315278">
    <property type="component" value="Unassembled WGS sequence"/>
</dbReference>
<dbReference type="Gene3D" id="1.20.1050.10">
    <property type="match status" value="1"/>
</dbReference>
<evidence type="ECO:0000313" key="5">
    <source>
        <dbReference type="Proteomes" id="UP001315278"/>
    </source>
</evidence>
<evidence type="ECO:0000313" key="4">
    <source>
        <dbReference type="EMBL" id="MBR0794026.1"/>
    </source>
</evidence>
<dbReference type="InterPro" id="IPR036282">
    <property type="entry name" value="Glutathione-S-Trfase_C_sf"/>
</dbReference>
<feature type="domain" description="GST C-terminal" evidence="3">
    <location>
        <begin position="87"/>
        <end position="210"/>
    </location>
</feature>
<comment type="similarity">
    <text evidence="1">Belongs to the GST superfamily.</text>
</comment>
<evidence type="ECO:0000256" key="1">
    <source>
        <dbReference type="RuleBase" id="RU003494"/>
    </source>
</evidence>
<evidence type="ECO:0000259" key="3">
    <source>
        <dbReference type="PROSITE" id="PS50405"/>
    </source>
</evidence>
<accession>A0ABS5FCE3</accession>
<dbReference type="PROSITE" id="PS50404">
    <property type="entry name" value="GST_NTER"/>
    <property type="match status" value="1"/>
</dbReference>
<dbReference type="SFLD" id="SFLDS00019">
    <property type="entry name" value="Glutathione_Transferase_(cytos"/>
    <property type="match status" value="1"/>
</dbReference>
<organism evidence="4 5">
    <name type="scientific">Bradyrhizobium jicamae</name>
    <dbReference type="NCBI Taxonomy" id="280332"/>
    <lineage>
        <taxon>Bacteria</taxon>
        <taxon>Pseudomonadati</taxon>
        <taxon>Pseudomonadota</taxon>
        <taxon>Alphaproteobacteria</taxon>
        <taxon>Hyphomicrobiales</taxon>
        <taxon>Nitrobacteraceae</taxon>
        <taxon>Bradyrhizobium</taxon>
    </lineage>
</organism>
<dbReference type="CDD" id="cd03046">
    <property type="entry name" value="GST_N_GTT1_like"/>
    <property type="match status" value="1"/>
</dbReference>
<dbReference type="InterPro" id="IPR010987">
    <property type="entry name" value="Glutathione-S-Trfase_C-like"/>
</dbReference>
<reference evidence="5" key="1">
    <citation type="journal article" date="2021" name="ISME J.">
        <title>Evolutionary origin and ecological implication of a unique nif island in free-living Bradyrhizobium lineages.</title>
        <authorList>
            <person name="Tao J."/>
        </authorList>
    </citation>
    <scope>NUCLEOTIDE SEQUENCE [LARGE SCALE GENOMIC DNA]</scope>
    <source>
        <strain evidence="5">SZCCT0434</strain>
    </source>
</reference>